<proteinExistence type="predicted"/>
<dbReference type="EMBL" id="JAJUOL010000586">
    <property type="protein sequence ID" value="MCH3853013.1"/>
    <property type="molecule type" value="Genomic_DNA"/>
</dbReference>
<dbReference type="RefSeq" id="WP_240381734.1">
    <property type="nucleotide sequence ID" value="NZ_JAJUOL010000586.1"/>
</dbReference>
<feature type="transmembrane region" description="Helical" evidence="5">
    <location>
        <begin position="18"/>
        <end position="38"/>
    </location>
</feature>
<dbReference type="GO" id="GO:0016020">
    <property type="term" value="C:membrane"/>
    <property type="evidence" value="ECO:0007669"/>
    <property type="project" value="UniProtKB-SubCell"/>
</dbReference>
<feature type="transmembrane region" description="Helical" evidence="5">
    <location>
        <begin position="50"/>
        <end position="68"/>
    </location>
</feature>
<feature type="non-terminal residue" evidence="7">
    <location>
        <position position="1"/>
    </location>
</feature>
<dbReference type="Proteomes" id="UP001199644">
    <property type="component" value="Unassembled WGS sequence"/>
</dbReference>
<dbReference type="InterPro" id="IPR006153">
    <property type="entry name" value="Cation/H_exchanger_TM"/>
</dbReference>
<organism evidence="7 8">
    <name type="scientific">Campylobacter jejuni</name>
    <dbReference type="NCBI Taxonomy" id="197"/>
    <lineage>
        <taxon>Bacteria</taxon>
        <taxon>Pseudomonadati</taxon>
        <taxon>Campylobacterota</taxon>
        <taxon>Epsilonproteobacteria</taxon>
        <taxon>Campylobacterales</taxon>
        <taxon>Campylobacteraceae</taxon>
        <taxon>Campylobacter</taxon>
    </lineage>
</organism>
<evidence type="ECO:0000256" key="2">
    <source>
        <dbReference type="ARBA" id="ARBA00022692"/>
    </source>
</evidence>
<evidence type="ECO:0000256" key="5">
    <source>
        <dbReference type="SAM" id="Phobius"/>
    </source>
</evidence>
<evidence type="ECO:0000313" key="8">
    <source>
        <dbReference type="Proteomes" id="UP001199644"/>
    </source>
</evidence>
<dbReference type="InterPro" id="IPR038770">
    <property type="entry name" value="Na+/solute_symporter_sf"/>
</dbReference>
<dbReference type="Gene3D" id="1.20.1530.20">
    <property type="match status" value="1"/>
</dbReference>
<keyword evidence="2 5" id="KW-0812">Transmembrane</keyword>
<name>A0AAW5EGS4_CAMJU</name>
<evidence type="ECO:0000256" key="1">
    <source>
        <dbReference type="ARBA" id="ARBA00004141"/>
    </source>
</evidence>
<evidence type="ECO:0000256" key="4">
    <source>
        <dbReference type="ARBA" id="ARBA00023136"/>
    </source>
</evidence>
<dbReference type="GO" id="GO:1902600">
    <property type="term" value="P:proton transmembrane transport"/>
    <property type="evidence" value="ECO:0007669"/>
    <property type="project" value="InterPro"/>
</dbReference>
<evidence type="ECO:0000313" key="7">
    <source>
        <dbReference type="EMBL" id="MCH3853013.1"/>
    </source>
</evidence>
<dbReference type="Pfam" id="PF00999">
    <property type="entry name" value="Na_H_Exchanger"/>
    <property type="match status" value="1"/>
</dbReference>
<sequence>VIALCLLFSPHIAKILRLPISATEIILGALMAYFGFIGKSENFTILANVGFYYLMFIAGMEVNLRAFFNMDKEI</sequence>
<keyword evidence="3 5" id="KW-1133">Transmembrane helix</keyword>
<comment type="subcellular location">
    <subcellularLocation>
        <location evidence="1">Membrane</location>
        <topology evidence="1">Multi-pass membrane protein</topology>
    </subcellularLocation>
</comment>
<gene>
    <name evidence="7" type="ORF">LZC39_13030</name>
</gene>
<dbReference type="AlphaFoldDB" id="A0AAW5EGS4"/>
<evidence type="ECO:0000259" key="6">
    <source>
        <dbReference type="Pfam" id="PF00999"/>
    </source>
</evidence>
<feature type="non-terminal residue" evidence="7">
    <location>
        <position position="74"/>
    </location>
</feature>
<keyword evidence="4 5" id="KW-0472">Membrane</keyword>
<reference evidence="7" key="1">
    <citation type="submission" date="2021-12" db="EMBL/GenBank/DDBJ databases">
        <title>Prevalence of phenicol resistance gene fexA in Campylobacter isolated from poultry supply chain.</title>
        <authorList>
            <person name="Tang B."/>
            <person name="Zheng X."/>
            <person name="Lin J."/>
            <person name="Lin R."/>
            <person name="Yang H."/>
            <person name="Shen Z."/>
            <person name="Xia F."/>
        </authorList>
    </citation>
    <scope>NUCLEOTIDE SEQUENCE</scope>
    <source>
        <strain evidence="7">CJHN2011004</strain>
    </source>
</reference>
<comment type="caution">
    <text evidence="7">The sequence shown here is derived from an EMBL/GenBank/DDBJ whole genome shotgun (WGS) entry which is preliminary data.</text>
</comment>
<protein>
    <submittedName>
        <fullName evidence="7">Cation:proton antiporter</fullName>
    </submittedName>
</protein>
<evidence type="ECO:0000256" key="3">
    <source>
        <dbReference type="ARBA" id="ARBA00022989"/>
    </source>
</evidence>
<accession>A0AAW5EGS4</accession>
<feature type="domain" description="Cation/H+ exchanger transmembrane" evidence="6">
    <location>
        <begin position="6"/>
        <end position="74"/>
    </location>
</feature>
<dbReference type="GO" id="GO:0015297">
    <property type="term" value="F:antiporter activity"/>
    <property type="evidence" value="ECO:0007669"/>
    <property type="project" value="InterPro"/>
</dbReference>